<comment type="caution">
    <text evidence="2">The sequence shown here is derived from an EMBL/GenBank/DDBJ whole genome shotgun (WGS) entry which is preliminary data.</text>
</comment>
<evidence type="ECO:0000313" key="3">
    <source>
        <dbReference type="Proteomes" id="UP001487740"/>
    </source>
</evidence>
<accession>A0AAW0SNL5</accession>
<protein>
    <submittedName>
        <fullName evidence="2">Uncharacterized protein</fullName>
    </submittedName>
</protein>
<keyword evidence="3" id="KW-1185">Reference proteome</keyword>
<sequence>MVSEDERPVVDIDEGVGSREWWRGMYGKGAWEGIGRKGEREQRRVFIVVQVKGDTGTGRNNHRTMALCAGMSSLVPRLPHAATPRPPSRPSSLTSPGPVPFARLRIFSLAKARRREKI</sequence>
<feature type="region of interest" description="Disordered" evidence="1">
    <location>
        <begin position="77"/>
        <end position="99"/>
    </location>
</feature>
<name>A0AAW0SNL5_SCYPA</name>
<gene>
    <name evidence="2" type="ORF">O3P69_009790</name>
</gene>
<dbReference type="Proteomes" id="UP001487740">
    <property type="component" value="Unassembled WGS sequence"/>
</dbReference>
<dbReference type="AlphaFoldDB" id="A0AAW0SNL5"/>
<reference evidence="2 3" key="1">
    <citation type="submission" date="2023-03" db="EMBL/GenBank/DDBJ databases">
        <title>High-quality genome of Scylla paramamosain provides insights in environmental adaptation.</title>
        <authorList>
            <person name="Zhang L."/>
        </authorList>
    </citation>
    <scope>NUCLEOTIDE SEQUENCE [LARGE SCALE GENOMIC DNA]</scope>
    <source>
        <strain evidence="2">LZ_2023a</strain>
        <tissue evidence="2">Muscle</tissue>
    </source>
</reference>
<evidence type="ECO:0000313" key="2">
    <source>
        <dbReference type="EMBL" id="KAK8376377.1"/>
    </source>
</evidence>
<dbReference type="EMBL" id="JARAKH010000048">
    <property type="protein sequence ID" value="KAK8376377.1"/>
    <property type="molecule type" value="Genomic_DNA"/>
</dbReference>
<organism evidence="2 3">
    <name type="scientific">Scylla paramamosain</name>
    <name type="common">Mud crab</name>
    <dbReference type="NCBI Taxonomy" id="85552"/>
    <lineage>
        <taxon>Eukaryota</taxon>
        <taxon>Metazoa</taxon>
        <taxon>Ecdysozoa</taxon>
        <taxon>Arthropoda</taxon>
        <taxon>Crustacea</taxon>
        <taxon>Multicrustacea</taxon>
        <taxon>Malacostraca</taxon>
        <taxon>Eumalacostraca</taxon>
        <taxon>Eucarida</taxon>
        <taxon>Decapoda</taxon>
        <taxon>Pleocyemata</taxon>
        <taxon>Brachyura</taxon>
        <taxon>Eubrachyura</taxon>
        <taxon>Portunoidea</taxon>
        <taxon>Portunidae</taxon>
        <taxon>Portuninae</taxon>
        <taxon>Scylla</taxon>
    </lineage>
</organism>
<proteinExistence type="predicted"/>
<evidence type="ECO:0000256" key="1">
    <source>
        <dbReference type="SAM" id="MobiDB-lite"/>
    </source>
</evidence>